<feature type="transmembrane region" description="Helical" evidence="6">
    <location>
        <begin position="105"/>
        <end position="131"/>
    </location>
</feature>
<reference evidence="8 9" key="1">
    <citation type="submission" date="2024-04" db="EMBL/GenBank/DDBJ databases">
        <title>Novel genus in family Flammeovirgaceae.</title>
        <authorList>
            <person name="Nguyen T.H."/>
            <person name="Vuong T.Q."/>
            <person name="Le H."/>
            <person name="Kim S.-G."/>
        </authorList>
    </citation>
    <scope>NUCLEOTIDE SEQUENCE [LARGE SCALE GENOMIC DNA]</scope>
    <source>
        <strain evidence="8 9">JCM 23209</strain>
    </source>
</reference>
<keyword evidence="2" id="KW-1003">Cell membrane</keyword>
<evidence type="ECO:0000313" key="8">
    <source>
        <dbReference type="EMBL" id="MEN7550878.1"/>
    </source>
</evidence>
<organism evidence="8 9">
    <name type="scientific">Rapidithrix thailandica</name>
    <dbReference type="NCBI Taxonomy" id="413964"/>
    <lineage>
        <taxon>Bacteria</taxon>
        <taxon>Pseudomonadati</taxon>
        <taxon>Bacteroidota</taxon>
        <taxon>Cytophagia</taxon>
        <taxon>Cytophagales</taxon>
        <taxon>Flammeovirgaceae</taxon>
        <taxon>Rapidithrix</taxon>
    </lineage>
</organism>
<protein>
    <submittedName>
        <fullName evidence="8">RDD family protein</fullName>
    </submittedName>
</protein>
<evidence type="ECO:0000256" key="4">
    <source>
        <dbReference type="ARBA" id="ARBA00022989"/>
    </source>
</evidence>
<evidence type="ECO:0000256" key="3">
    <source>
        <dbReference type="ARBA" id="ARBA00022692"/>
    </source>
</evidence>
<evidence type="ECO:0000256" key="2">
    <source>
        <dbReference type="ARBA" id="ARBA00022475"/>
    </source>
</evidence>
<dbReference type="Pfam" id="PF06271">
    <property type="entry name" value="RDD"/>
    <property type="match status" value="1"/>
</dbReference>
<feature type="transmembrane region" description="Helical" evidence="6">
    <location>
        <begin position="209"/>
        <end position="228"/>
    </location>
</feature>
<dbReference type="InterPro" id="IPR010432">
    <property type="entry name" value="RDD"/>
</dbReference>
<name>A0AAW9SHX1_9BACT</name>
<dbReference type="PANTHER" id="PTHR36115">
    <property type="entry name" value="PROLINE-RICH ANTIGEN HOMOLOG-RELATED"/>
    <property type="match status" value="1"/>
</dbReference>
<feature type="transmembrane region" description="Helical" evidence="6">
    <location>
        <begin position="37"/>
        <end position="60"/>
    </location>
</feature>
<evidence type="ECO:0000313" key="9">
    <source>
        <dbReference type="Proteomes" id="UP001403385"/>
    </source>
</evidence>
<dbReference type="GO" id="GO:0005886">
    <property type="term" value="C:plasma membrane"/>
    <property type="evidence" value="ECO:0007669"/>
    <property type="project" value="UniProtKB-SubCell"/>
</dbReference>
<evidence type="ECO:0000256" key="6">
    <source>
        <dbReference type="SAM" id="Phobius"/>
    </source>
</evidence>
<comment type="caution">
    <text evidence="8">The sequence shown here is derived from an EMBL/GenBank/DDBJ whole genome shotgun (WGS) entry which is preliminary data.</text>
</comment>
<dbReference type="EMBL" id="JBDKWZ010000017">
    <property type="protein sequence ID" value="MEN7550878.1"/>
    <property type="molecule type" value="Genomic_DNA"/>
</dbReference>
<evidence type="ECO:0000259" key="7">
    <source>
        <dbReference type="Pfam" id="PF06271"/>
    </source>
</evidence>
<dbReference type="RefSeq" id="WP_346823658.1">
    <property type="nucleotide sequence ID" value="NZ_JBDKWZ010000017.1"/>
</dbReference>
<dbReference type="AlphaFoldDB" id="A0AAW9SHX1"/>
<keyword evidence="3 6" id="KW-0812">Transmembrane</keyword>
<dbReference type="PANTHER" id="PTHR36115:SF6">
    <property type="entry name" value="PROLINE-RICH ANTIGEN HOMOLOG"/>
    <property type="match status" value="1"/>
</dbReference>
<sequence length="259" mass="29765">MLNTKPKQFVAHKIDENIQKRHLASFSNRLVAYAIDWALIILGVKYLSVAVLLFTVLVFVKGKTKRVLSQSRSLLNESLSKLDYELDKLDVEERVRKGFTNYLSVYIRFFIIFIYVVSIVVALGFVAGLIFPSSLIEYNKISEANLLMQPFVGVMSEVKIFAGFVGGLFYFALFTWKWNGQTPGKRFMKIRVTRLDGKKMSLWMSFERVSGYTASASLFLIGFFQVFWDRNHQTTHDKICETVVLYTSKEQKESPTPTS</sequence>
<evidence type="ECO:0000256" key="5">
    <source>
        <dbReference type="ARBA" id="ARBA00023136"/>
    </source>
</evidence>
<comment type="subcellular location">
    <subcellularLocation>
        <location evidence="1">Cell membrane</location>
        <topology evidence="1">Multi-pass membrane protein</topology>
    </subcellularLocation>
</comment>
<accession>A0AAW9SHX1</accession>
<keyword evidence="4 6" id="KW-1133">Transmembrane helix</keyword>
<dbReference type="InterPro" id="IPR051791">
    <property type="entry name" value="Pra-immunoreactive"/>
</dbReference>
<keyword evidence="5 6" id="KW-0472">Membrane</keyword>
<keyword evidence="9" id="KW-1185">Reference proteome</keyword>
<evidence type="ECO:0000256" key="1">
    <source>
        <dbReference type="ARBA" id="ARBA00004651"/>
    </source>
</evidence>
<proteinExistence type="predicted"/>
<dbReference type="Proteomes" id="UP001403385">
    <property type="component" value="Unassembled WGS sequence"/>
</dbReference>
<feature type="transmembrane region" description="Helical" evidence="6">
    <location>
        <begin position="151"/>
        <end position="176"/>
    </location>
</feature>
<gene>
    <name evidence="8" type="ORF">AAG747_23360</name>
</gene>
<feature type="domain" description="RDD" evidence="7">
    <location>
        <begin position="111"/>
        <end position="240"/>
    </location>
</feature>